<gene>
    <name evidence="2" type="ORF">HHL22_11855</name>
</gene>
<accession>A0A7Y0AF31</accession>
<evidence type="ECO:0000256" key="1">
    <source>
        <dbReference type="SAM" id="MobiDB-lite"/>
    </source>
</evidence>
<dbReference type="AlphaFoldDB" id="A0A7Y0AF31"/>
<comment type="caution">
    <text evidence="2">The sequence shown here is derived from an EMBL/GenBank/DDBJ whole genome shotgun (WGS) entry which is preliminary data.</text>
</comment>
<organism evidence="2 3">
    <name type="scientific">Hymenobacter polaris</name>
    <dbReference type="NCBI Taxonomy" id="2682546"/>
    <lineage>
        <taxon>Bacteria</taxon>
        <taxon>Pseudomonadati</taxon>
        <taxon>Bacteroidota</taxon>
        <taxon>Cytophagia</taxon>
        <taxon>Cytophagales</taxon>
        <taxon>Hymenobacteraceae</taxon>
        <taxon>Hymenobacter</taxon>
    </lineage>
</organism>
<protein>
    <submittedName>
        <fullName evidence="2">Uncharacterized protein</fullName>
    </submittedName>
</protein>
<feature type="compositionally biased region" description="Basic and acidic residues" evidence="1">
    <location>
        <begin position="217"/>
        <end position="228"/>
    </location>
</feature>
<dbReference type="EMBL" id="JABBGH010000002">
    <property type="protein sequence ID" value="NML65900.1"/>
    <property type="molecule type" value="Genomic_DNA"/>
</dbReference>
<keyword evidence="3" id="KW-1185">Reference proteome</keyword>
<name>A0A7Y0AF31_9BACT</name>
<dbReference type="Proteomes" id="UP000559626">
    <property type="component" value="Unassembled WGS sequence"/>
</dbReference>
<evidence type="ECO:0000313" key="2">
    <source>
        <dbReference type="EMBL" id="NML65900.1"/>
    </source>
</evidence>
<proteinExistence type="predicted"/>
<evidence type="ECO:0000313" key="3">
    <source>
        <dbReference type="Proteomes" id="UP000559626"/>
    </source>
</evidence>
<sequence length="246" mass="27904">MRDLARADSDELREMVADLSTGLTRPQAAAAPKLFQLNRRLGEAVVVKLLVIVLKCFCDAVRVPDKPTPAELIEAAEVLATTYPYDSIKDIVLALKEARLSGHNFYQSLDTGKIFGLVATYFEKKADWLHTQHLDQKARSTSRDQNAVAHLAAAAAAVHSIGQRLDPQHPNHESLRRKLTITNQKAKRGLLTEQQAAEQRRQVQQANQRKPRLNWLPREDAQRRLDARNRAEDRRLLDKYHSKLEP</sequence>
<feature type="region of interest" description="Disordered" evidence="1">
    <location>
        <begin position="201"/>
        <end position="228"/>
    </location>
</feature>
<reference evidence="2 3" key="1">
    <citation type="submission" date="2020-04" db="EMBL/GenBank/DDBJ databases">
        <title>Hymenobacter polaris sp. nov., isolated from Arctic soil.</title>
        <authorList>
            <person name="Dahal R.H."/>
        </authorList>
    </citation>
    <scope>NUCLEOTIDE SEQUENCE [LARGE SCALE GENOMIC DNA]</scope>
    <source>
        <strain evidence="2 3">RP-2-7</strain>
    </source>
</reference>